<dbReference type="NCBIfam" id="TIGR02786">
    <property type="entry name" value="addB_alphas"/>
    <property type="match status" value="1"/>
</dbReference>
<feature type="domain" description="PD-(D/E)XK endonuclease-like" evidence="1">
    <location>
        <begin position="765"/>
        <end position="996"/>
    </location>
</feature>
<dbReference type="EMBL" id="JAPJZI010000001">
    <property type="protein sequence ID" value="MDA5400926.1"/>
    <property type="molecule type" value="Genomic_DNA"/>
</dbReference>
<dbReference type="Gene3D" id="3.90.320.10">
    <property type="match status" value="1"/>
</dbReference>
<evidence type="ECO:0000259" key="1">
    <source>
        <dbReference type="Pfam" id="PF12705"/>
    </source>
</evidence>
<dbReference type="Proteomes" id="UP001151234">
    <property type="component" value="Unassembled WGS sequence"/>
</dbReference>
<evidence type="ECO:0000313" key="3">
    <source>
        <dbReference type="Proteomes" id="UP001151234"/>
    </source>
</evidence>
<dbReference type="AlphaFoldDB" id="A0A9X3UM80"/>
<protein>
    <submittedName>
        <fullName evidence="2">Double-strand break repair protein AddB</fullName>
    </submittedName>
</protein>
<keyword evidence="3" id="KW-1185">Reference proteome</keyword>
<dbReference type="SUPFAM" id="SSF52980">
    <property type="entry name" value="Restriction endonuclease-like"/>
    <property type="match status" value="1"/>
</dbReference>
<dbReference type="RefSeq" id="WP_267992744.1">
    <property type="nucleotide sequence ID" value="NZ_JAPJZI010000001.1"/>
</dbReference>
<dbReference type="Pfam" id="PF12705">
    <property type="entry name" value="PDDEXK_1"/>
    <property type="match status" value="1"/>
</dbReference>
<dbReference type="InterPro" id="IPR011335">
    <property type="entry name" value="Restrct_endonuc-II-like"/>
</dbReference>
<gene>
    <name evidence="2" type="primary">addB</name>
    <name evidence="2" type="ORF">OQ273_20300</name>
</gene>
<proteinExistence type="predicted"/>
<dbReference type="InterPro" id="IPR027417">
    <property type="entry name" value="P-loop_NTPase"/>
</dbReference>
<dbReference type="InterPro" id="IPR038726">
    <property type="entry name" value="PDDEXK_AddAB-type"/>
</dbReference>
<dbReference type="InterPro" id="IPR011604">
    <property type="entry name" value="PDDEXK-like_dom_sf"/>
</dbReference>
<evidence type="ECO:0000313" key="2">
    <source>
        <dbReference type="EMBL" id="MDA5400926.1"/>
    </source>
</evidence>
<organism evidence="2 3">
    <name type="scientific">Hoeflea prorocentri</name>
    <dbReference type="NCBI Taxonomy" id="1922333"/>
    <lineage>
        <taxon>Bacteria</taxon>
        <taxon>Pseudomonadati</taxon>
        <taxon>Pseudomonadota</taxon>
        <taxon>Alphaproteobacteria</taxon>
        <taxon>Hyphomicrobiales</taxon>
        <taxon>Rhizobiaceae</taxon>
        <taxon>Hoeflea</taxon>
    </lineage>
</organism>
<name>A0A9X3UM80_9HYPH</name>
<reference evidence="2" key="1">
    <citation type="submission" date="2022-11" db="EMBL/GenBank/DDBJ databases">
        <title>Draft genome sequence of Hoeflea poritis E7-10 and Hoeflea prorocentri PM5-8, separated from scleractinian coral Porites lutea and marine dinoflagellate.</title>
        <authorList>
            <person name="Zhang G."/>
            <person name="Wei Q."/>
            <person name="Cai L."/>
        </authorList>
    </citation>
    <scope>NUCLEOTIDE SEQUENCE</scope>
    <source>
        <strain evidence="2">PM5-8</strain>
    </source>
</reference>
<comment type="caution">
    <text evidence="2">The sequence shown here is derived from an EMBL/GenBank/DDBJ whole genome shotgun (WGS) entry which is preliminary data.</text>
</comment>
<sequence length="1047" mass="112923">MSRPRLFTIAPGIPFLGRLAEALCNGELIDGFSQTTDNPLALAGVTIYVPTRRAARALRSEFVDAAGYKSAILPTVRTLGEAEDDAEFLEENDPALFDLSPPVGATERLLELAQLIMAWKRNLPKAVSEFHGDNRLIAPANPADAIWLARGLAELLEAMETEDRPWSALGDVVGEDHAVWWQLTLEFLKIAAAFWPDRLGELKRSDPSAHRNAVLLREAERLSDNPPDGPVIIAGSTGSIPATAELMKVVASLPLGAVVLPGLDTGLEADVWALVEGAREGERLHPATCAHPQYGLAALLRRLRATREDVLSLGAPAPAVASRNMLVSRALMPAEATADWASFEQPDTLAAFTDVELIEASNEREEALAVAAAIRLAADRPADTEGSPPQIALVTPDRNLARRVASELQRFGIEADDSGGTPLALSPQGTLLQLLLQSVFAPDRSVALAGLLKHPLARFGMNAGAARRSARSLERIALRGGTGGADPGGLLDLFERRLGERLAEKRHAPNWQRRLSEEDIAAARHLAEAVDAAFQPLASLKEGTVADWACETAHVIEHIAGDQNGDLTGLWGDEAGEKLASLLSAAMEDRSGFSCNGPEWMQAAPAVIAGELVKPRAGGHPHIFIWGALEARLQHVDTLILAGLNEGTWPGSIAGDPFLSRAMKAAVGLEPPERRIGLAAHDFQMGLGVQHVVLSRSARAANAPTVASRWLQRLSAVLGKEETGRLRARGENYLRWAAMLDEGKDRPLATRPAPKPPKDLQPKRYSFSEVRTLRRDPYAIYAKRVLRLDPAEPLLREPGPAERGTLYHRILERFIEETGDLDASDALEGLNAIADREFATENLPDHLALIWRAHFDKVATAFVDWEQGRSGAVTARFTESRAQMDIAACNITLSGMADRIDLDPQGRAEIFDYKTGSSPSRKVAWTLLDPQLPLEAAALRAGAFEGLDAPEPVSLAYIRLKPDPVLKVEAIEGTVQSSDKTKSATDLAEESIERLSDLVMALADGSVGFASQVIPDPTAIYGRDYDHLARLREWSSADAGDDGGGDS</sequence>
<dbReference type="InterPro" id="IPR014153">
    <property type="entry name" value="Ds_break_AddB"/>
</dbReference>
<accession>A0A9X3UM80</accession>
<dbReference type="SUPFAM" id="SSF52540">
    <property type="entry name" value="P-loop containing nucleoside triphosphate hydrolases"/>
    <property type="match status" value="1"/>
</dbReference>